<keyword evidence="2" id="KW-1185">Reference proteome</keyword>
<dbReference type="Pfam" id="PF21848">
    <property type="entry name" value="DUF6907"/>
    <property type="match status" value="1"/>
</dbReference>
<dbReference type="EMBL" id="JBFNQN010000001">
    <property type="protein sequence ID" value="MEW9263358.1"/>
    <property type="molecule type" value="Genomic_DNA"/>
</dbReference>
<reference evidence="1 2" key="1">
    <citation type="submission" date="2024-07" db="EMBL/GenBank/DDBJ databases">
        <authorList>
            <person name="Thanompreechachai J."/>
            <person name="Duangmal K."/>
        </authorList>
    </citation>
    <scope>NUCLEOTIDE SEQUENCE [LARGE SCALE GENOMIC DNA]</scope>
    <source>
        <strain evidence="1 2">KCTC 19886</strain>
    </source>
</reference>
<evidence type="ECO:0000313" key="1">
    <source>
        <dbReference type="EMBL" id="MEW9263358.1"/>
    </source>
</evidence>
<organism evidence="1 2">
    <name type="scientific">Kineococcus endophyticus</name>
    <dbReference type="NCBI Taxonomy" id="1181883"/>
    <lineage>
        <taxon>Bacteria</taxon>
        <taxon>Bacillati</taxon>
        <taxon>Actinomycetota</taxon>
        <taxon>Actinomycetes</taxon>
        <taxon>Kineosporiales</taxon>
        <taxon>Kineosporiaceae</taxon>
        <taxon>Kineococcus</taxon>
    </lineage>
</organism>
<protein>
    <submittedName>
        <fullName evidence="1">Uncharacterized protein</fullName>
    </submittedName>
</protein>
<accession>A0ABV3P175</accession>
<dbReference type="RefSeq" id="WP_367635948.1">
    <property type="nucleotide sequence ID" value="NZ_JBFNQN010000001.1"/>
</dbReference>
<dbReference type="InterPro" id="IPR054202">
    <property type="entry name" value="DUF6907"/>
</dbReference>
<comment type="caution">
    <text evidence="1">The sequence shown here is derived from an EMBL/GenBank/DDBJ whole genome shotgun (WGS) entry which is preliminary data.</text>
</comment>
<dbReference type="Proteomes" id="UP001555826">
    <property type="component" value="Unassembled WGS sequence"/>
</dbReference>
<name>A0ABV3P175_9ACTN</name>
<evidence type="ECO:0000313" key="2">
    <source>
        <dbReference type="Proteomes" id="UP001555826"/>
    </source>
</evidence>
<proteinExistence type="predicted"/>
<gene>
    <name evidence="1" type="ORF">AB1207_01230</name>
</gene>
<sequence length="111" mass="12169">MDRPTTTAAELTVTRTECPPWCAHDDNCEQGAFKGRWLRVPATADYVTVDADGAHFPIVEFRAGHDVDENEPHVWLTLAATENGVVAMTPAEARVLAMTLLMTCDDIKAAR</sequence>